<keyword evidence="3" id="KW-1015">Disulfide bond</keyword>
<protein>
    <submittedName>
        <fullName evidence="6">Stabilin 1</fullName>
    </submittedName>
</protein>
<dbReference type="GO" id="GO:0016020">
    <property type="term" value="C:membrane"/>
    <property type="evidence" value="ECO:0007669"/>
    <property type="project" value="UniProtKB-SubCell"/>
</dbReference>
<dbReference type="PANTHER" id="PTHR24038">
    <property type="entry name" value="STABILIN"/>
    <property type="match status" value="1"/>
</dbReference>
<evidence type="ECO:0000256" key="4">
    <source>
        <dbReference type="ARBA" id="ARBA00023180"/>
    </source>
</evidence>
<evidence type="ECO:0000256" key="3">
    <source>
        <dbReference type="ARBA" id="ARBA00023157"/>
    </source>
</evidence>
<dbReference type="Proteomes" id="UP000694385">
    <property type="component" value="Unassembled WGS sequence"/>
</dbReference>
<evidence type="ECO:0000313" key="6">
    <source>
        <dbReference type="Ensembl" id="ENSJJAP00000000487.1"/>
    </source>
</evidence>
<evidence type="ECO:0000256" key="2">
    <source>
        <dbReference type="ARBA" id="ARBA00023136"/>
    </source>
</evidence>
<dbReference type="InterPro" id="IPR036378">
    <property type="entry name" value="FAS1_dom_sf"/>
</dbReference>
<evidence type="ECO:0000256" key="5">
    <source>
        <dbReference type="SAM" id="MobiDB-lite"/>
    </source>
</evidence>
<reference evidence="6" key="2">
    <citation type="submission" date="2025-09" db="UniProtKB">
        <authorList>
            <consortium name="Ensembl"/>
        </authorList>
    </citation>
    <scope>IDENTIFICATION</scope>
</reference>
<evidence type="ECO:0000256" key="1">
    <source>
        <dbReference type="ARBA" id="ARBA00004370"/>
    </source>
</evidence>
<organism evidence="6 7">
    <name type="scientific">Jaculus jaculus</name>
    <name type="common">Lesser Egyptian jerboa</name>
    <dbReference type="NCBI Taxonomy" id="51337"/>
    <lineage>
        <taxon>Eukaryota</taxon>
        <taxon>Metazoa</taxon>
        <taxon>Chordata</taxon>
        <taxon>Craniata</taxon>
        <taxon>Vertebrata</taxon>
        <taxon>Euteleostomi</taxon>
        <taxon>Mammalia</taxon>
        <taxon>Eutheria</taxon>
        <taxon>Euarchontoglires</taxon>
        <taxon>Glires</taxon>
        <taxon>Rodentia</taxon>
        <taxon>Myomorpha</taxon>
        <taxon>Dipodoidea</taxon>
        <taxon>Dipodidae</taxon>
        <taxon>Dipodinae</taxon>
        <taxon>Jaculus</taxon>
    </lineage>
</organism>
<dbReference type="SUPFAM" id="SSF82153">
    <property type="entry name" value="FAS1 domain"/>
    <property type="match status" value="1"/>
</dbReference>
<dbReference type="Ensembl" id="ENSJJAT00000000519.1">
    <property type="protein sequence ID" value="ENSJJAP00000000487.1"/>
    <property type="gene ID" value="ENSJJAG00000000307.1"/>
</dbReference>
<dbReference type="AlphaFoldDB" id="A0A8C5JW49"/>
<sequence length="92" mass="10026">APGAVVVSHVIVWDIMAFNGIIHVLASPLLTPPLTAEDDADDDFSPWQEGTSPTLVSIPNPVYGSNDAFFEPFDDSLLEEDFPDTQRILTVK</sequence>
<accession>A0A8C5JW49</accession>
<keyword evidence="2" id="KW-0472">Membrane</keyword>
<reference evidence="6" key="1">
    <citation type="submission" date="2025-08" db="UniProtKB">
        <authorList>
            <consortium name="Ensembl"/>
        </authorList>
    </citation>
    <scope>IDENTIFICATION</scope>
</reference>
<feature type="region of interest" description="Disordered" evidence="5">
    <location>
        <begin position="35"/>
        <end position="56"/>
    </location>
</feature>
<proteinExistence type="predicted"/>
<keyword evidence="7" id="KW-1185">Reference proteome</keyword>
<keyword evidence="4" id="KW-0325">Glycoprotein</keyword>
<comment type="subcellular location">
    <subcellularLocation>
        <location evidence="1">Membrane</location>
    </subcellularLocation>
</comment>
<name>A0A8C5JW49_JACJA</name>
<gene>
    <name evidence="6" type="primary">Stab1</name>
</gene>
<dbReference type="PANTHER" id="PTHR24038:SF8">
    <property type="entry name" value="STABILIN-1"/>
    <property type="match status" value="1"/>
</dbReference>
<dbReference type="GeneTree" id="ENSGT00940000157928"/>
<evidence type="ECO:0000313" key="7">
    <source>
        <dbReference type="Proteomes" id="UP000694385"/>
    </source>
</evidence>